<name>A0A934U3U0_9FIRM</name>
<accession>A0A934U3U0</accession>
<dbReference type="EMBL" id="JAEQMG010000070">
    <property type="protein sequence ID" value="MBK6088617.1"/>
    <property type="molecule type" value="Genomic_DNA"/>
</dbReference>
<keyword evidence="4" id="KW-1185">Reference proteome</keyword>
<protein>
    <submittedName>
        <fullName evidence="3">MBL fold metallo-hydrolase</fullName>
    </submittedName>
</protein>
<feature type="signal peptide" evidence="1">
    <location>
        <begin position="1"/>
        <end position="26"/>
    </location>
</feature>
<comment type="caution">
    <text evidence="3">The sequence shown here is derived from an EMBL/GenBank/DDBJ whole genome shotgun (WGS) entry which is preliminary data.</text>
</comment>
<reference evidence="3" key="1">
    <citation type="submission" date="2021-01" db="EMBL/GenBank/DDBJ databases">
        <title>Genome public.</title>
        <authorList>
            <person name="Liu C."/>
            <person name="Sun Q."/>
        </authorList>
    </citation>
    <scope>NUCLEOTIDE SEQUENCE</scope>
    <source>
        <strain evidence="3">M6</strain>
    </source>
</reference>
<proteinExistence type="predicted"/>
<dbReference type="InterPro" id="IPR001279">
    <property type="entry name" value="Metallo-B-lactamas"/>
</dbReference>
<dbReference type="Pfam" id="PF00753">
    <property type="entry name" value="Lactamase_B"/>
    <property type="match status" value="1"/>
</dbReference>
<dbReference type="SUPFAM" id="SSF56281">
    <property type="entry name" value="Metallo-hydrolase/oxidoreductase"/>
    <property type="match status" value="1"/>
</dbReference>
<dbReference type="PANTHER" id="PTHR30619">
    <property type="entry name" value="DNA INTERNALIZATION/COMPETENCE PROTEIN COMEC/REC2"/>
    <property type="match status" value="1"/>
</dbReference>
<sequence>MKHKNLLSAIFAAFMLIVMLCSCDIADIFAENTSDFTPDMYVHFLDVGQGDSIFIELPNGKTMLIDSGENYHGAAILSYIKDRGYDKIDYVVGTHPHSDHIGSMAYIVRNIKIGSVYMPKVATNTVMYEKLLEAVEKKNRKIQNGRAGITIARDKDRDFAARIIAPLEVDEKNLNNSSVMILLDYKDATFLFTGDAEKDELNTIKADVTADVLKVGHHGSRNANPKDFLKKVDPQIAVISCGVDNDYGHPHKETLKILSEMDCDVYRTDKDQTVTVYTDGEKLGVETGGEVIERAK</sequence>
<feature type="chain" id="PRO_5038779835" evidence="1">
    <location>
        <begin position="27"/>
        <end position="296"/>
    </location>
</feature>
<dbReference type="Gene3D" id="3.60.15.10">
    <property type="entry name" value="Ribonuclease Z/Hydroxyacylglutathione hydrolase-like"/>
    <property type="match status" value="1"/>
</dbReference>
<feature type="domain" description="Metallo-beta-lactamase" evidence="2">
    <location>
        <begin position="49"/>
        <end position="243"/>
    </location>
</feature>
<dbReference type="SMART" id="SM00849">
    <property type="entry name" value="Lactamase_B"/>
    <property type="match status" value="1"/>
</dbReference>
<gene>
    <name evidence="3" type="ORF">JKK62_08120</name>
</gene>
<dbReference type="InterPro" id="IPR035681">
    <property type="entry name" value="ComA-like_MBL"/>
</dbReference>
<dbReference type="PANTHER" id="PTHR30619:SF7">
    <property type="entry name" value="BETA-LACTAMASE DOMAIN PROTEIN"/>
    <property type="match status" value="1"/>
</dbReference>
<evidence type="ECO:0000259" key="2">
    <source>
        <dbReference type="SMART" id="SM00849"/>
    </source>
</evidence>
<evidence type="ECO:0000256" key="1">
    <source>
        <dbReference type="SAM" id="SignalP"/>
    </source>
</evidence>
<evidence type="ECO:0000313" key="4">
    <source>
        <dbReference type="Proteomes" id="UP000633365"/>
    </source>
</evidence>
<dbReference type="CDD" id="cd07731">
    <property type="entry name" value="ComA-like_MBL-fold"/>
    <property type="match status" value="1"/>
</dbReference>
<dbReference type="InterPro" id="IPR036866">
    <property type="entry name" value="RibonucZ/Hydroxyglut_hydro"/>
</dbReference>
<dbReference type="Proteomes" id="UP000633365">
    <property type="component" value="Unassembled WGS sequence"/>
</dbReference>
<dbReference type="RefSeq" id="WP_201427509.1">
    <property type="nucleotide sequence ID" value="NZ_JAEQMG010000070.1"/>
</dbReference>
<dbReference type="PROSITE" id="PS51257">
    <property type="entry name" value="PROKAR_LIPOPROTEIN"/>
    <property type="match status" value="1"/>
</dbReference>
<keyword evidence="1" id="KW-0732">Signal</keyword>
<organism evidence="3 4">
    <name type="scientific">Ruminococcus difficilis</name>
    <dbReference type="NCBI Taxonomy" id="2763069"/>
    <lineage>
        <taxon>Bacteria</taxon>
        <taxon>Bacillati</taxon>
        <taxon>Bacillota</taxon>
        <taxon>Clostridia</taxon>
        <taxon>Eubacteriales</taxon>
        <taxon>Oscillospiraceae</taxon>
        <taxon>Ruminococcus</taxon>
    </lineage>
</organism>
<dbReference type="InterPro" id="IPR052159">
    <property type="entry name" value="Competence_DNA_uptake"/>
</dbReference>
<evidence type="ECO:0000313" key="3">
    <source>
        <dbReference type="EMBL" id="MBK6088617.1"/>
    </source>
</evidence>
<dbReference type="AlphaFoldDB" id="A0A934U3U0"/>